<reference evidence="5 6" key="1">
    <citation type="submission" date="2019-05" db="EMBL/GenBank/DDBJ databases">
        <title>Erythrobacter marisflavi sp. nov., isolated from isolated from water of an estuary environment.</title>
        <authorList>
            <person name="Yoon J.-H."/>
        </authorList>
    </citation>
    <scope>NUCLEOTIDE SEQUENCE [LARGE SCALE GENOMIC DNA]</scope>
    <source>
        <strain evidence="5 6">KEM-5</strain>
    </source>
</reference>
<dbReference type="PROSITE" id="PS50005">
    <property type="entry name" value="TPR"/>
    <property type="match status" value="1"/>
</dbReference>
<dbReference type="InterPro" id="IPR011990">
    <property type="entry name" value="TPR-like_helical_dom_sf"/>
</dbReference>
<dbReference type="EMBL" id="VCAO01000002">
    <property type="protein sequence ID" value="TMM48812.1"/>
    <property type="molecule type" value="Genomic_DNA"/>
</dbReference>
<feature type="domain" description="SPOR" evidence="4">
    <location>
        <begin position="478"/>
        <end position="560"/>
    </location>
</feature>
<dbReference type="InterPro" id="IPR036680">
    <property type="entry name" value="SPOR-like_sf"/>
</dbReference>
<keyword evidence="6" id="KW-1185">Reference proteome</keyword>
<keyword evidence="1" id="KW-0802">TPR repeat</keyword>
<dbReference type="InterPro" id="IPR007730">
    <property type="entry name" value="SPOR-like_dom"/>
</dbReference>
<gene>
    <name evidence="5" type="ORF">FEV51_05300</name>
</gene>
<sequence length="567" mass="59012">MSIVRRLTGAAALAALCAGPSTGWAQSGEVVQPLPPAGSDALETALGRLARDPRNVGALVDAGEAALELGDIDAATGFFGRAQDLSPGDPRVKLGMARAFVRARRPIEALRLFAEAERGGIPVARMAADRGLAFDLVGDSASAQAMYRTALRQGSDDELIRRLAISQAIAGNRQGFEESLLPLLKQGNLSAFRTRAFGLAILGEEKEALSIAGSRMTPALAQQMAPYLSYMPRLTQAQQAAAANLGLFPRAANIGTDDAAIAQYTRSGGRSADAGLVPSGTPLGAQANNTPKTDPRSRERRRRPDRTGSRSARDSGGTAYPGRPRVDPQAGRSTRRQAAAKPVVTPKPAPPPPPSPSPAPSPTPVQVAGPTPIPAPSIASTVAPGPAPTKPPVVIINVPTPAEAASPTPVVVATVSDPAPPLPAPQPADVADAFASFDLADTARAEPAPGAVDITAIAIPREVEEAKPPPPPPPPPKAQHPSRHWVQVATGKDRAALKYDWRRIARRAAGRLDKNGPFVTPWGVSSRLLAGPFPTATAAREMVKELNALNLDSFTFTSKAGEEIEPL</sequence>
<evidence type="ECO:0000256" key="1">
    <source>
        <dbReference type="PROSITE-ProRule" id="PRU00339"/>
    </source>
</evidence>
<protein>
    <submittedName>
        <fullName evidence="5">Tetratricopeptide repeat protein</fullName>
    </submittedName>
</protein>
<feature type="signal peptide" evidence="3">
    <location>
        <begin position="1"/>
        <end position="25"/>
    </location>
</feature>
<dbReference type="InterPro" id="IPR019734">
    <property type="entry name" value="TPR_rpt"/>
</dbReference>
<organism evidence="5 6">
    <name type="scientific">Qipengyuania marisflavi</name>
    <dbReference type="NCBI Taxonomy" id="2486356"/>
    <lineage>
        <taxon>Bacteria</taxon>
        <taxon>Pseudomonadati</taxon>
        <taxon>Pseudomonadota</taxon>
        <taxon>Alphaproteobacteria</taxon>
        <taxon>Sphingomonadales</taxon>
        <taxon>Erythrobacteraceae</taxon>
        <taxon>Qipengyuania</taxon>
    </lineage>
</organism>
<feature type="chain" id="PRO_5024445598" evidence="3">
    <location>
        <begin position="26"/>
        <end position="567"/>
    </location>
</feature>
<feature type="repeat" description="TPR" evidence="1">
    <location>
        <begin position="56"/>
        <end position="89"/>
    </location>
</feature>
<feature type="compositionally biased region" description="Pro residues" evidence="2">
    <location>
        <begin position="468"/>
        <end position="478"/>
    </location>
</feature>
<evidence type="ECO:0000256" key="2">
    <source>
        <dbReference type="SAM" id="MobiDB-lite"/>
    </source>
</evidence>
<evidence type="ECO:0000313" key="5">
    <source>
        <dbReference type="EMBL" id="TMM48812.1"/>
    </source>
</evidence>
<dbReference type="Proteomes" id="UP000309668">
    <property type="component" value="Unassembled WGS sequence"/>
</dbReference>
<evidence type="ECO:0000313" key="6">
    <source>
        <dbReference type="Proteomes" id="UP000309668"/>
    </source>
</evidence>
<dbReference type="GO" id="GO:0042834">
    <property type="term" value="F:peptidoglycan binding"/>
    <property type="evidence" value="ECO:0007669"/>
    <property type="project" value="InterPro"/>
</dbReference>
<dbReference type="OrthoDB" id="7398646at2"/>
<feature type="region of interest" description="Disordered" evidence="2">
    <location>
        <begin position="269"/>
        <end position="384"/>
    </location>
</feature>
<dbReference type="RefSeq" id="WP_138616701.1">
    <property type="nucleotide sequence ID" value="NZ_VCAO01000002.1"/>
</dbReference>
<dbReference type="SUPFAM" id="SSF110997">
    <property type="entry name" value="Sporulation related repeat"/>
    <property type="match status" value="1"/>
</dbReference>
<name>A0A5S3P716_9SPHN</name>
<feature type="region of interest" description="Disordered" evidence="2">
    <location>
        <begin position="464"/>
        <end position="483"/>
    </location>
</feature>
<dbReference type="SUPFAM" id="SSF48452">
    <property type="entry name" value="TPR-like"/>
    <property type="match status" value="1"/>
</dbReference>
<dbReference type="Gene3D" id="1.25.40.10">
    <property type="entry name" value="Tetratricopeptide repeat domain"/>
    <property type="match status" value="1"/>
</dbReference>
<dbReference type="AlphaFoldDB" id="A0A5S3P716"/>
<keyword evidence="3" id="KW-0732">Signal</keyword>
<proteinExistence type="predicted"/>
<dbReference type="PROSITE" id="PS51724">
    <property type="entry name" value="SPOR"/>
    <property type="match status" value="1"/>
</dbReference>
<accession>A0A5S3P716</accession>
<evidence type="ECO:0000256" key="3">
    <source>
        <dbReference type="SAM" id="SignalP"/>
    </source>
</evidence>
<comment type="caution">
    <text evidence="5">The sequence shown here is derived from an EMBL/GenBank/DDBJ whole genome shotgun (WGS) entry which is preliminary data.</text>
</comment>
<feature type="compositionally biased region" description="Pro residues" evidence="2">
    <location>
        <begin position="345"/>
        <end position="363"/>
    </location>
</feature>
<evidence type="ECO:0000259" key="4">
    <source>
        <dbReference type="PROSITE" id="PS51724"/>
    </source>
</evidence>